<feature type="region of interest" description="Disordered" evidence="1">
    <location>
        <begin position="1"/>
        <end position="44"/>
    </location>
</feature>
<dbReference type="Pfam" id="PF03929">
    <property type="entry name" value="PepSY_TM"/>
    <property type="match status" value="1"/>
</dbReference>
<evidence type="ECO:0000256" key="2">
    <source>
        <dbReference type="SAM" id="Phobius"/>
    </source>
</evidence>
<gene>
    <name evidence="3" type="ORF">POL25_08710</name>
</gene>
<evidence type="ECO:0000313" key="3">
    <source>
        <dbReference type="EMBL" id="MDC0716970.1"/>
    </source>
</evidence>
<feature type="transmembrane region" description="Helical" evidence="2">
    <location>
        <begin position="276"/>
        <end position="298"/>
    </location>
</feature>
<protein>
    <submittedName>
        <fullName evidence="3">PepSY-associated TM helix domain-containing protein</fullName>
    </submittedName>
</protein>
<feature type="transmembrane region" description="Helical" evidence="2">
    <location>
        <begin position="544"/>
        <end position="563"/>
    </location>
</feature>
<proteinExistence type="predicted"/>
<feature type="transmembrane region" description="Helical" evidence="2">
    <location>
        <begin position="594"/>
        <end position="610"/>
    </location>
</feature>
<comment type="caution">
    <text evidence="3">The sequence shown here is derived from an EMBL/GenBank/DDBJ whole genome shotgun (WGS) entry which is preliminary data.</text>
</comment>
<dbReference type="PANTHER" id="PTHR34219:SF3">
    <property type="entry name" value="BLL7967 PROTEIN"/>
    <property type="match status" value="1"/>
</dbReference>
<name>A0ABT5DTM8_9BACT</name>
<feature type="transmembrane region" description="Helical" evidence="2">
    <location>
        <begin position="149"/>
        <end position="169"/>
    </location>
</feature>
<feature type="transmembrane region" description="Helical" evidence="2">
    <location>
        <begin position="475"/>
        <end position="495"/>
    </location>
</feature>
<evidence type="ECO:0000256" key="1">
    <source>
        <dbReference type="SAM" id="MobiDB-lite"/>
    </source>
</evidence>
<feature type="transmembrane region" description="Helical" evidence="2">
    <location>
        <begin position="515"/>
        <end position="532"/>
    </location>
</feature>
<feature type="transmembrane region" description="Helical" evidence="2">
    <location>
        <begin position="319"/>
        <end position="348"/>
    </location>
</feature>
<dbReference type="RefSeq" id="WP_272085459.1">
    <property type="nucleotide sequence ID" value="NZ_JAQNDL010000001.1"/>
</dbReference>
<organism evidence="3 4">
    <name type="scientific">Nannocystis bainbridge</name>
    <dbReference type="NCBI Taxonomy" id="2995303"/>
    <lineage>
        <taxon>Bacteria</taxon>
        <taxon>Pseudomonadati</taxon>
        <taxon>Myxococcota</taxon>
        <taxon>Polyangia</taxon>
        <taxon>Nannocystales</taxon>
        <taxon>Nannocystaceae</taxon>
        <taxon>Nannocystis</taxon>
    </lineage>
</organism>
<accession>A0ABT5DTM8</accession>
<feature type="transmembrane region" description="Helical" evidence="2">
    <location>
        <begin position="109"/>
        <end position="129"/>
    </location>
</feature>
<evidence type="ECO:0000313" key="4">
    <source>
        <dbReference type="Proteomes" id="UP001221686"/>
    </source>
</evidence>
<dbReference type="InterPro" id="IPR005625">
    <property type="entry name" value="PepSY-ass_TM"/>
</dbReference>
<keyword evidence="2" id="KW-0472">Membrane</keyword>
<feature type="transmembrane region" description="Helical" evidence="2">
    <location>
        <begin position="568"/>
        <end position="588"/>
    </location>
</feature>
<feature type="region of interest" description="Disordered" evidence="1">
    <location>
        <begin position="50"/>
        <end position="69"/>
    </location>
</feature>
<dbReference type="PANTHER" id="PTHR34219">
    <property type="entry name" value="IRON-REGULATED INNER MEMBRANE PROTEIN-RELATED"/>
    <property type="match status" value="1"/>
</dbReference>
<keyword evidence="4" id="KW-1185">Reference proteome</keyword>
<keyword evidence="2" id="KW-1133">Transmembrane helix</keyword>
<dbReference type="Proteomes" id="UP001221686">
    <property type="component" value="Unassembled WGS sequence"/>
</dbReference>
<dbReference type="EMBL" id="JAQNDL010000001">
    <property type="protein sequence ID" value="MDC0716970.1"/>
    <property type="molecule type" value="Genomic_DNA"/>
</dbReference>
<keyword evidence="2" id="KW-0812">Transmembrane</keyword>
<sequence length="616" mass="65151">MSEAPHEPGALEVAGEALREPGSRGLAGEASREPGSIEAVELPREPDALEFTAGDAPPRGAPAPNLPDAPRKLGARAQFGLVVFAGLGAVLLTWALARFWPDSPAERATVASVAFIPIWTLLALALLAWRRRAPAGSGRRRLFAVHRGLGGALALAGVLTFGSGVGAVLDRALARWQVVHAAASDVPPVHEQPIDGVLAGLLEAQPALVRGEISIHPAGPEHPWIEVVYFGPTRVPVRVDFDPRSGAPIAEGRGPLWVVRDLHRQLLTQPLLGETVLGLLGFALALILCTGLATRRDWLRNLVRRRRPAQPLAMRMHQWVGFFTLPAALLWAWTGALLGLTLIVVPIVGGAAYGGDRAALMRDVLASDRPPLVDAPAPRPDLQRLLAARCPLIDAHLPEAEVHQLRVRHPGLASGTVRIDLEGDGLLQRGSFTRDADGGLRDCRALPAAGPGLQAFLASIALHYGEWGPGWLVDLAYVLLGAGLVALSWLGGLLLARRREKGGEARSAERLRRWLAGLGYGLPLATGALLLLSRVPALARAEDVALRVFLAVLVLALLLARIFARAPALLHTALVALLAAVPLVGWIAAGVVPGAVEAVLVILAAALVGLHRRRPA</sequence>
<reference evidence="3 4" key="1">
    <citation type="submission" date="2022-11" db="EMBL/GenBank/DDBJ databases">
        <title>Minimal conservation of predation-associated metabolite biosynthetic gene clusters underscores biosynthetic potential of Myxococcota including descriptions for ten novel species: Archangium lansinium sp. nov., Myxococcus landrumus sp. nov., Nannocystis bai.</title>
        <authorList>
            <person name="Ahearne A."/>
            <person name="Stevens C."/>
            <person name="Dowd S."/>
        </authorList>
    </citation>
    <scope>NUCLEOTIDE SEQUENCE [LARGE SCALE GENOMIC DNA]</scope>
    <source>
        <strain evidence="3 4">BB15-2</strain>
    </source>
</reference>
<feature type="transmembrane region" description="Helical" evidence="2">
    <location>
        <begin position="79"/>
        <end position="97"/>
    </location>
</feature>